<reference evidence="2" key="2">
    <citation type="journal article" date="2011" name="Stand. Genomic Sci.">
        <title>Complete genome sequence of Weeksella virosa type strain (9751T).</title>
        <authorList>
            <person name="Lang E."/>
            <person name="Teshima H."/>
            <person name="Lucas S."/>
            <person name="Lapidus A."/>
            <person name="Hammon N."/>
            <person name="Deshpande S."/>
            <person name="Nolan M."/>
            <person name="Cheng J."/>
            <person name="Pitluck S."/>
            <person name="Liolios K."/>
            <person name="Pagani I."/>
            <person name="Mikhailova N."/>
            <person name="Ivanova N."/>
            <person name="Mavromatis K."/>
            <person name="Pati A."/>
            <person name="Tapia R."/>
            <person name="Han C."/>
            <person name="Goodwin L."/>
            <person name="Chen A."/>
            <person name="Palaniappan K."/>
            <person name="Land M."/>
            <person name="Hauser L."/>
            <person name="Chang Y."/>
            <person name="Jeffries C."/>
            <person name="Brambilla E."/>
            <person name="Kopitz M."/>
            <person name="Rohde M."/>
            <person name="Goker M."/>
            <person name="Tindall B."/>
            <person name="Detter J."/>
            <person name="Woyke T."/>
            <person name="Bristow J."/>
            <person name="Eisen J."/>
            <person name="Markowitz V."/>
            <person name="Hugenholtz P."/>
            <person name="Klenk H."/>
            <person name="Kyrpides N."/>
        </authorList>
    </citation>
    <scope>NUCLEOTIDE SEQUENCE [LARGE SCALE GENOMIC DNA]</scope>
    <source>
        <strain evidence="2">ATCC 43766 / DSM 16922 / JCM 21250 / NBRC 16016 / NCTC 11634 / CL345/78</strain>
    </source>
</reference>
<evidence type="ECO:0000313" key="1">
    <source>
        <dbReference type="EMBL" id="ADX67416.1"/>
    </source>
</evidence>
<dbReference type="PROSITE" id="PS51257">
    <property type="entry name" value="PROKAR_LIPOPROTEIN"/>
    <property type="match status" value="1"/>
</dbReference>
<keyword evidence="2" id="KW-1185">Reference proteome</keyword>
<dbReference type="eggNOG" id="ENOG502Z833">
    <property type="taxonomic scope" value="Bacteria"/>
</dbReference>
<dbReference type="CDD" id="cd12105">
    <property type="entry name" value="HmuY"/>
    <property type="match status" value="1"/>
</dbReference>
<dbReference type="OrthoDB" id="1091850at2"/>
<dbReference type="STRING" id="865938.Weevi_0701"/>
<reference evidence="1 2" key="1">
    <citation type="journal article" date="2011" name="Stand. Genomic Sci.">
        <title>Complete genome sequence of Weeksella virosa type strain (9751).</title>
        <authorList>
            <person name="Lang E."/>
            <person name="Teshima H."/>
            <person name="Lucas S."/>
            <person name="Lapidus A."/>
            <person name="Hammon N."/>
            <person name="Deshpande S."/>
            <person name="Nolan M."/>
            <person name="Cheng J.F."/>
            <person name="Pitluck S."/>
            <person name="Liolios K."/>
            <person name="Pagani I."/>
            <person name="Mikhailova N."/>
            <person name="Ivanova N."/>
            <person name="Mavromatis K."/>
            <person name="Pati A."/>
            <person name="Tapia R."/>
            <person name="Han C."/>
            <person name="Goodwin L."/>
            <person name="Chen A."/>
            <person name="Palaniappan K."/>
            <person name="Land M."/>
            <person name="Hauser L."/>
            <person name="Chang Y.J."/>
            <person name="Jeffries C.D."/>
            <person name="Brambilla E.M."/>
            <person name="Kopitz M."/>
            <person name="Rohde M."/>
            <person name="Goker M."/>
            <person name="Tindall B.J."/>
            <person name="Detter J.C."/>
            <person name="Woyke T."/>
            <person name="Bristow J."/>
            <person name="Eisen J.A."/>
            <person name="Markowitz V."/>
            <person name="Hugenholtz P."/>
            <person name="Klenk H.P."/>
            <person name="Kyrpides N.C."/>
        </authorList>
    </citation>
    <scope>NUCLEOTIDE SEQUENCE [LARGE SCALE GENOMIC DNA]</scope>
    <source>
        <strain evidence="2">ATCC 43766 / DSM 16922 / JCM 21250 / NBRC 16016 / NCTC 11634 / CL345/78</strain>
    </source>
</reference>
<evidence type="ECO:0000313" key="2">
    <source>
        <dbReference type="Proteomes" id="UP000008641"/>
    </source>
</evidence>
<name>F0P0D2_WEEVC</name>
<dbReference type="Pfam" id="PF14064">
    <property type="entry name" value="HmuY"/>
    <property type="match status" value="2"/>
</dbReference>
<dbReference type="KEGG" id="wvi:Weevi_0701"/>
<dbReference type="EMBL" id="CP002455">
    <property type="protein sequence ID" value="ADX67416.1"/>
    <property type="molecule type" value="Genomic_DNA"/>
</dbReference>
<accession>F0P0D2</accession>
<dbReference type="AlphaFoldDB" id="F0P0D2"/>
<organism evidence="1 2">
    <name type="scientific">Weeksella virosa (strain ATCC 43766 / DSM 16922 / JCM 21250 / CCUG 30538 / CDC 9751 / IAM 14551 / NBRC 16016 / NCTC 11634 / CL345/78)</name>
    <dbReference type="NCBI Taxonomy" id="865938"/>
    <lineage>
        <taxon>Bacteria</taxon>
        <taxon>Pseudomonadati</taxon>
        <taxon>Bacteroidota</taxon>
        <taxon>Flavobacteriia</taxon>
        <taxon>Flavobacteriales</taxon>
        <taxon>Weeksellaceae</taxon>
        <taxon>Weeksella</taxon>
    </lineage>
</organism>
<dbReference type="RefSeq" id="WP_013597807.1">
    <property type="nucleotide sequence ID" value="NC_015144.1"/>
</dbReference>
<evidence type="ECO:0008006" key="3">
    <source>
        <dbReference type="Google" id="ProtNLM"/>
    </source>
</evidence>
<sequence>MSKYFWILSFFSVLFFSSCVDDEQPLSQPFVIAFANQSLNYSNIQNEQKIELDFSKPASQNGVVIIEIVDENAEYDNDYTTTPKAQNKQIRLPYEKDANRLSFSFTNLIYPFDRADKRIQFKIKTIESDEAYSIQGYTQLTISFEASIGATLAPNVGGPNEPNQVYIDLSEEKMFEVRRDQWDFGFYTGNEFRVILNGSIYMAAKKLLVYDIDQVTEDQVKIFFPQVAVGTFDAQNAAYIDHPSGDINQTAIAEIADNDDENSVYLINLGYEVGSITPAIGSVAIAGDHRGWMKIRVLKRNGNYLLQYAKLNETTHREIVISKNSRANFSFVNLQEHKLVEAQPESTKWDIGFTVFTTLIEGSGSYGNSDFIVHNRLGSVEVYMVTETKDQTFSSFSKSMIDASKFDKDIRTIGSNWRNVFEGTVIKNRFFILKDTEGYFYKLRMLNLKNTSGERGYPRLEYQLIP</sequence>
<proteinExistence type="predicted"/>
<dbReference type="InterPro" id="IPR025921">
    <property type="entry name" value="HmuY"/>
</dbReference>
<dbReference type="Proteomes" id="UP000008641">
    <property type="component" value="Chromosome"/>
</dbReference>
<dbReference type="HOGENOM" id="CLU_047103_0_0_10"/>
<gene>
    <name evidence="1" type="ordered locus">Weevi_0701</name>
</gene>
<protein>
    <recommendedName>
        <fullName evidence="3">HmuY protein</fullName>
    </recommendedName>
</protein>